<dbReference type="HOGENOM" id="CLU_1914137_0_0_7"/>
<dbReference type="KEGG" id="hoh:Hoch_1209"/>
<organism evidence="1 2">
    <name type="scientific">Haliangium ochraceum (strain DSM 14365 / JCM 11303 / SMP-2)</name>
    <dbReference type="NCBI Taxonomy" id="502025"/>
    <lineage>
        <taxon>Bacteria</taxon>
        <taxon>Pseudomonadati</taxon>
        <taxon>Myxococcota</taxon>
        <taxon>Polyangia</taxon>
        <taxon>Haliangiales</taxon>
        <taxon>Kofleriaceae</taxon>
        <taxon>Haliangium</taxon>
    </lineage>
</organism>
<dbReference type="AlphaFoldDB" id="D0LS79"/>
<evidence type="ECO:0000313" key="1">
    <source>
        <dbReference type="EMBL" id="ACY13776.1"/>
    </source>
</evidence>
<evidence type="ECO:0000313" key="2">
    <source>
        <dbReference type="Proteomes" id="UP000001880"/>
    </source>
</evidence>
<keyword evidence="2" id="KW-1185">Reference proteome</keyword>
<accession>D0LS79</accession>
<gene>
    <name evidence="1" type="ordered locus">Hoch_1209</name>
</gene>
<proteinExistence type="predicted"/>
<dbReference type="EMBL" id="CP001804">
    <property type="protein sequence ID" value="ACY13776.1"/>
    <property type="molecule type" value="Genomic_DNA"/>
</dbReference>
<sequence length="132" mass="15334">MQPSQYGRFLQLVAYELERRRARWDLTGGGVHMVREDGTPFDLGLGKLARQYSLAGEESWSGIIQHHFTAMDSLRAHEAEHADLLADFAQVRSRLKLRLYPESYLAHAPICCWALPRASLWPWCSIRRKRWP</sequence>
<name>D0LS79_HALO1</name>
<dbReference type="Proteomes" id="UP000001880">
    <property type="component" value="Chromosome"/>
</dbReference>
<reference evidence="1 2" key="1">
    <citation type="journal article" date="2010" name="Stand. Genomic Sci.">
        <title>Complete genome sequence of Haliangium ochraceum type strain (SMP-2).</title>
        <authorList>
            <consortium name="US DOE Joint Genome Institute (JGI-PGF)"/>
            <person name="Ivanova N."/>
            <person name="Daum C."/>
            <person name="Lang E."/>
            <person name="Abt B."/>
            <person name="Kopitz M."/>
            <person name="Saunders E."/>
            <person name="Lapidus A."/>
            <person name="Lucas S."/>
            <person name="Glavina Del Rio T."/>
            <person name="Nolan M."/>
            <person name="Tice H."/>
            <person name="Copeland A."/>
            <person name="Cheng J.F."/>
            <person name="Chen F."/>
            <person name="Bruce D."/>
            <person name="Goodwin L."/>
            <person name="Pitluck S."/>
            <person name="Mavromatis K."/>
            <person name="Pati A."/>
            <person name="Mikhailova N."/>
            <person name="Chen A."/>
            <person name="Palaniappan K."/>
            <person name="Land M."/>
            <person name="Hauser L."/>
            <person name="Chang Y.J."/>
            <person name="Jeffries C.D."/>
            <person name="Detter J.C."/>
            <person name="Brettin T."/>
            <person name="Rohde M."/>
            <person name="Goker M."/>
            <person name="Bristow J."/>
            <person name="Markowitz V."/>
            <person name="Eisen J.A."/>
            <person name="Hugenholtz P."/>
            <person name="Kyrpides N.C."/>
            <person name="Klenk H.P."/>
        </authorList>
    </citation>
    <scope>NUCLEOTIDE SEQUENCE [LARGE SCALE GENOMIC DNA]</scope>
    <source>
        <strain evidence="2">DSM 14365 / CIP 107738 / JCM 11303 / AJ 13395 / SMP-2</strain>
    </source>
</reference>
<protein>
    <submittedName>
        <fullName evidence="1">Uncharacterized protein</fullName>
    </submittedName>
</protein>